<dbReference type="SUPFAM" id="SSF47113">
    <property type="entry name" value="Histone-fold"/>
    <property type="match status" value="1"/>
</dbReference>
<keyword evidence="3" id="KW-0238">DNA-binding</keyword>
<name>A0A1D2VRS0_9ASCO</name>
<dbReference type="PANTHER" id="PTHR22980">
    <property type="entry name" value="CORTISTATIN"/>
    <property type="match status" value="1"/>
</dbReference>
<reference evidence="7" key="1">
    <citation type="submission" date="2016-05" db="EMBL/GenBank/DDBJ databases">
        <title>Comparative genomics of biotechnologically important yeasts.</title>
        <authorList>
            <consortium name="DOE Joint Genome Institute"/>
            <person name="Riley R."/>
            <person name="Haridas S."/>
            <person name="Wolfe K.H."/>
            <person name="Lopes M.R."/>
            <person name="Hittinger C.T."/>
            <person name="Goker M."/>
            <person name="Salamov A."/>
            <person name="Wisecaver J."/>
            <person name="Long T.M."/>
            <person name="Aerts A.L."/>
            <person name="Barry K."/>
            <person name="Choi C."/>
            <person name="Clum A."/>
            <person name="Coughlan A.Y."/>
            <person name="Deshpande S."/>
            <person name="Douglass A.P."/>
            <person name="Hanson S.J."/>
            <person name="Klenk H.-P."/>
            <person name="Labutti K."/>
            <person name="Lapidus A."/>
            <person name="Lindquist E."/>
            <person name="Lipzen A."/>
            <person name="Meier-Kolthoff J.P."/>
            <person name="Ohm R.A."/>
            <person name="Otillar R.P."/>
            <person name="Pangilinan J."/>
            <person name="Peng Y."/>
            <person name="Rokas A."/>
            <person name="Rosa C.A."/>
            <person name="Scheuner C."/>
            <person name="Sibirny A.A."/>
            <person name="Slot J.C."/>
            <person name="Stielow J.B."/>
            <person name="Sun H."/>
            <person name="Kurtzman C.P."/>
            <person name="Blackwell M."/>
            <person name="Grigoriev I.V."/>
            <person name="Jeffries T.W."/>
        </authorList>
    </citation>
    <scope>NUCLEOTIDE SEQUENCE [LARGE SCALE GENOMIC DNA]</scope>
    <source>
        <strain evidence="7">DSM 1968</strain>
    </source>
</reference>
<gene>
    <name evidence="6" type="ORF">ASCRUDRAFT_79149</name>
</gene>
<sequence>MKELTDKDKEECGNLKARLWLSIAKIVEEETKELNVEATKLFTATLAELVYNQLLVVGDDLESFAKHAKRKTILPADMYMITRKNEGLTQILKDYENEIKQSDAKTNLNINNTNINNSEINSNVQSNISNTKNEANLSVLDDIDFSEIHDSDEIEDDTLDDSLDDSLNEKLNQTANRTTKR</sequence>
<feature type="compositionally biased region" description="Polar residues" evidence="5">
    <location>
        <begin position="170"/>
        <end position="181"/>
    </location>
</feature>
<comment type="similarity">
    <text evidence="1">Belongs to the TAF9 family. CENP-S/MHF1 subfamily.</text>
</comment>
<organism evidence="6 7">
    <name type="scientific">Ascoidea rubescens DSM 1968</name>
    <dbReference type="NCBI Taxonomy" id="1344418"/>
    <lineage>
        <taxon>Eukaryota</taxon>
        <taxon>Fungi</taxon>
        <taxon>Dikarya</taxon>
        <taxon>Ascomycota</taxon>
        <taxon>Saccharomycotina</taxon>
        <taxon>Saccharomycetes</taxon>
        <taxon>Ascoideaceae</taxon>
        <taxon>Ascoidea</taxon>
    </lineage>
</organism>
<dbReference type="Pfam" id="PF15630">
    <property type="entry name" value="CENP-S"/>
    <property type="match status" value="1"/>
</dbReference>
<evidence type="ECO:0000256" key="5">
    <source>
        <dbReference type="SAM" id="MobiDB-lite"/>
    </source>
</evidence>
<dbReference type="GO" id="GO:0003677">
    <property type="term" value="F:DNA binding"/>
    <property type="evidence" value="ECO:0007669"/>
    <property type="project" value="UniProtKB-KW"/>
</dbReference>
<keyword evidence="2" id="KW-0227">DNA damage</keyword>
<proteinExistence type="inferred from homology"/>
<dbReference type="Gene3D" id="1.10.20.10">
    <property type="entry name" value="Histone, subunit A"/>
    <property type="match status" value="1"/>
</dbReference>
<evidence type="ECO:0008006" key="8">
    <source>
        <dbReference type="Google" id="ProtNLM"/>
    </source>
</evidence>
<dbReference type="EMBL" id="KV454475">
    <property type="protein sequence ID" value="ODV64267.1"/>
    <property type="molecule type" value="Genomic_DNA"/>
</dbReference>
<evidence type="ECO:0000313" key="6">
    <source>
        <dbReference type="EMBL" id="ODV64267.1"/>
    </source>
</evidence>
<evidence type="ECO:0000256" key="3">
    <source>
        <dbReference type="ARBA" id="ARBA00023125"/>
    </source>
</evidence>
<dbReference type="GO" id="GO:0000712">
    <property type="term" value="P:resolution of meiotic recombination intermediates"/>
    <property type="evidence" value="ECO:0007669"/>
    <property type="project" value="TreeGrafter"/>
</dbReference>
<evidence type="ECO:0000256" key="1">
    <source>
        <dbReference type="ARBA" id="ARBA00006612"/>
    </source>
</evidence>
<evidence type="ECO:0000256" key="2">
    <source>
        <dbReference type="ARBA" id="ARBA00022763"/>
    </source>
</evidence>
<dbReference type="GO" id="GO:0006281">
    <property type="term" value="P:DNA repair"/>
    <property type="evidence" value="ECO:0007669"/>
    <property type="project" value="UniProtKB-KW"/>
</dbReference>
<keyword evidence="7" id="KW-1185">Reference proteome</keyword>
<accession>A0A1D2VRS0</accession>
<dbReference type="InterPro" id="IPR009072">
    <property type="entry name" value="Histone-fold"/>
</dbReference>
<dbReference type="PANTHER" id="PTHR22980:SF0">
    <property type="entry name" value="CENTROMERE PROTEIN S"/>
    <property type="match status" value="1"/>
</dbReference>
<dbReference type="GO" id="GO:0046982">
    <property type="term" value="F:protein heterodimerization activity"/>
    <property type="evidence" value="ECO:0007669"/>
    <property type="project" value="InterPro"/>
</dbReference>
<dbReference type="Proteomes" id="UP000095038">
    <property type="component" value="Unassembled WGS sequence"/>
</dbReference>
<dbReference type="RefSeq" id="XP_020050574.1">
    <property type="nucleotide sequence ID" value="XM_020194345.1"/>
</dbReference>
<dbReference type="InterPro" id="IPR029003">
    <property type="entry name" value="CENP-S/Mhf1"/>
</dbReference>
<protein>
    <recommendedName>
        <fullName evidence="8">Histone-fold-containing protein</fullName>
    </recommendedName>
</protein>
<feature type="region of interest" description="Disordered" evidence="5">
    <location>
        <begin position="156"/>
        <end position="181"/>
    </location>
</feature>
<dbReference type="GO" id="GO:0031297">
    <property type="term" value="P:replication fork processing"/>
    <property type="evidence" value="ECO:0007669"/>
    <property type="project" value="TreeGrafter"/>
</dbReference>
<dbReference type="InParanoid" id="A0A1D2VRS0"/>
<dbReference type="GO" id="GO:0003682">
    <property type="term" value="F:chromatin binding"/>
    <property type="evidence" value="ECO:0007669"/>
    <property type="project" value="TreeGrafter"/>
</dbReference>
<dbReference type="GeneID" id="30967981"/>
<dbReference type="STRING" id="1344418.A0A1D2VRS0"/>
<dbReference type="AlphaFoldDB" id="A0A1D2VRS0"/>
<dbReference type="GO" id="GO:0071821">
    <property type="term" value="C:FANCM-MHF complex"/>
    <property type="evidence" value="ECO:0007669"/>
    <property type="project" value="InterPro"/>
</dbReference>
<dbReference type="OrthoDB" id="1872155at2759"/>
<dbReference type="CDD" id="cd22919">
    <property type="entry name" value="HFD_CENP-S"/>
    <property type="match status" value="1"/>
</dbReference>
<evidence type="ECO:0000313" key="7">
    <source>
        <dbReference type="Proteomes" id="UP000095038"/>
    </source>
</evidence>
<keyword evidence="4" id="KW-0234">DNA repair</keyword>
<feature type="compositionally biased region" description="Acidic residues" evidence="5">
    <location>
        <begin position="156"/>
        <end position="166"/>
    </location>
</feature>
<evidence type="ECO:0000256" key="4">
    <source>
        <dbReference type="ARBA" id="ARBA00023204"/>
    </source>
</evidence>